<evidence type="ECO:0000313" key="3">
    <source>
        <dbReference type="EMBL" id="QDO99525.1"/>
    </source>
</evidence>
<keyword evidence="1" id="KW-0472">Membrane</keyword>
<dbReference type="PANTHER" id="PTHR43081:SF19">
    <property type="entry name" value="PH-SENSITIVE ADENYLATE CYCLASE RV1264"/>
    <property type="match status" value="1"/>
</dbReference>
<dbReference type="InterPro" id="IPR029787">
    <property type="entry name" value="Nucleotide_cyclase"/>
</dbReference>
<keyword evidence="1" id="KW-0812">Transmembrane</keyword>
<protein>
    <submittedName>
        <fullName evidence="3">Adenylate/guanylate cyclase domain-containing protein</fullName>
    </submittedName>
</protein>
<sequence length="264" mass="29589">MTDQTADIRRKLTTVFCADVQGYSALVERDEVGTVTRLKQYRDIMVDLIGRHHGRLINTWGDGLVAEFGSPVEAVFCAVETQRRLAARNAEEPLAPPMQFRIGINLGDVIIEGTDIYGEGVNIAARLESLAEAGGICISGAVFEQVRKKLDIGFDFLGDREIKNSAEPVSAYRVLLGGVQVGTAPKHQMPQQPAATDDAEAAFIKWRRFAWRFAVIAAFLMIVNLITSPRYFWFIWPWLGMGLVLMLRWPAGIDPRRLWPSRRE</sequence>
<dbReference type="GO" id="GO:0006171">
    <property type="term" value="P:cAMP biosynthetic process"/>
    <property type="evidence" value="ECO:0007669"/>
    <property type="project" value="TreeGrafter"/>
</dbReference>
<keyword evidence="4" id="KW-1185">Reference proteome</keyword>
<dbReference type="InterPro" id="IPR001054">
    <property type="entry name" value="A/G_cyclase"/>
</dbReference>
<dbReference type="GO" id="GO:0004016">
    <property type="term" value="F:adenylate cyclase activity"/>
    <property type="evidence" value="ECO:0007669"/>
    <property type="project" value="UniProtKB-ARBA"/>
</dbReference>
<evidence type="ECO:0000256" key="1">
    <source>
        <dbReference type="SAM" id="Phobius"/>
    </source>
</evidence>
<name>A0A516H718_9PROT</name>
<dbReference type="PROSITE" id="PS50125">
    <property type="entry name" value="GUANYLATE_CYCLASE_2"/>
    <property type="match status" value="1"/>
</dbReference>
<dbReference type="RefSeq" id="WP_144258521.1">
    <property type="nucleotide sequence ID" value="NZ_CP041636.1"/>
</dbReference>
<dbReference type="CDD" id="cd07302">
    <property type="entry name" value="CHD"/>
    <property type="match status" value="1"/>
</dbReference>
<organism evidence="3 4">
    <name type="scientific">Ferrovibrio terrae</name>
    <dbReference type="NCBI Taxonomy" id="2594003"/>
    <lineage>
        <taxon>Bacteria</taxon>
        <taxon>Pseudomonadati</taxon>
        <taxon>Pseudomonadota</taxon>
        <taxon>Alphaproteobacteria</taxon>
        <taxon>Rhodospirillales</taxon>
        <taxon>Rhodospirillaceae</taxon>
        <taxon>Ferrovibrio</taxon>
    </lineage>
</organism>
<dbReference type="InterPro" id="IPR050697">
    <property type="entry name" value="Adenylyl/Guanylyl_Cyclase_3/4"/>
</dbReference>
<gene>
    <name evidence="3" type="ORF">FNB15_20640</name>
</gene>
<proteinExistence type="predicted"/>
<reference evidence="3 4" key="1">
    <citation type="submission" date="2019-07" db="EMBL/GenBank/DDBJ databases">
        <title>Genome sequencing for Ferrovibrio sp. K5.</title>
        <authorList>
            <person name="Park S.-J."/>
        </authorList>
    </citation>
    <scope>NUCLEOTIDE SEQUENCE [LARGE SCALE GENOMIC DNA]</scope>
    <source>
        <strain evidence="3 4">K5</strain>
    </source>
</reference>
<feature type="transmembrane region" description="Helical" evidence="1">
    <location>
        <begin position="209"/>
        <end position="227"/>
    </location>
</feature>
<dbReference type="Proteomes" id="UP000317496">
    <property type="component" value="Chromosome"/>
</dbReference>
<dbReference type="SUPFAM" id="SSF55073">
    <property type="entry name" value="Nucleotide cyclase"/>
    <property type="match status" value="1"/>
</dbReference>
<evidence type="ECO:0000313" key="4">
    <source>
        <dbReference type="Proteomes" id="UP000317496"/>
    </source>
</evidence>
<accession>A0A516H718</accession>
<keyword evidence="1" id="KW-1133">Transmembrane helix</keyword>
<feature type="transmembrane region" description="Helical" evidence="1">
    <location>
        <begin position="233"/>
        <end position="253"/>
    </location>
</feature>
<dbReference type="KEGG" id="fer:FNB15_20640"/>
<dbReference type="EMBL" id="CP041636">
    <property type="protein sequence ID" value="QDO99525.1"/>
    <property type="molecule type" value="Genomic_DNA"/>
</dbReference>
<dbReference type="GO" id="GO:0035556">
    <property type="term" value="P:intracellular signal transduction"/>
    <property type="evidence" value="ECO:0007669"/>
    <property type="project" value="InterPro"/>
</dbReference>
<dbReference type="SMART" id="SM00044">
    <property type="entry name" value="CYCc"/>
    <property type="match status" value="1"/>
</dbReference>
<dbReference type="OrthoDB" id="9807521at2"/>
<dbReference type="AlphaFoldDB" id="A0A516H718"/>
<dbReference type="Gene3D" id="3.30.70.1230">
    <property type="entry name" value="Nucleotide cyclase"/>
    <property type="match status" value="1"/>
</dbReference>
<evidence type="ECO:0000259" key="2">
    <source>
        <dbReference type="PROSITE" id="PS50125"/>
    </source>
</evidence>
<dbReference type="Pfam" id="PF00211">
    <property type="entry name" value="Guanylate_cyc"/>
    <property type="match status" value="1"/>
</dbReference>
<feature type="domain" description="Guanylate cyclase" evidence="2">
    <location>
        <begin position="14"/>
        <end position="128"/>
    </location>
</feature>
<dbReference type="PANTHER" id="PTHR43081">
    <property type="entry name" value="ADENYLATE CYCLASE, TERMINAL-DIFFERENTIATION SPECIFIC-RELATED"/>
    <property type="match status" value="1"/>
</dbReference>